<dbReference type="EMBL" id="JAMZMK010011226">
    <property type="protein sequence ID" value="KAI7728395.1"/>
    <property type="molecule type" value="Genomic_DNA"/>
</dbReference>
<sequence>MRKTTGGCDKTHQGNTQVS</sequence>
<reference evidence="1" key="1">
    <citation type="submission" date="2022-06" db="EMBL/GenBank/DDBJ databases">
        <title>Uncovering the hologenomic basis of an extraordinary plant invasion.</title>
        <authorList>
            <person name="Bieker V.C."/>
            <person name="Martin M.D."/>
            <person name="Gilbert T."/>
            <person name="Hodgins K."/>
            <person name="Battlay P."/>
            <person name="Petersen B."/>
            <person name="Wilson J."/>
        </authorList>
    </citation>
    <scope>NUCLEOTIDE SEQUENCE</scope>
    <source>
        <strain evidence="1">AA19_3_7</strain>
        <tissue evidence="1">Leaf</tissue>
    </source>
</reference>
<keyword evidence="2" id="KW-1185">Reference proteome</keyword>
<accession>A0AAD5G4F9</accession>
<dbReference type="AlphaFoldDB" id="A0AAD5G4F9"/>
<proteinExistence type="predicted"/>
<protein>
    <submittedName>
        <fullName evidence="1">Uncharacterized protein</fullName>
    </submittedName>
</protein>
<gene>
    <name evidence="1" type="ORF">M8C21_026811</name>
</gene>
<dbReference type="Proteomes" id="UP001206925">
    <property type="component" value="Unassembled WGS sequence"/>
</dbReference>
<name>A0AAD5G4F9_AMBAR</name>
<organism evidence="1 2">
    <name type="scientific">Ambrosia artemisiifolia</name>
    <name type="common">Common ragweed</name>
    <dbReference type="NCBI Taxonomy" id="4212"/>
    <lineage>
        <taxon>Eukaryota</taxon>
        <taxon>Viridiplantae</taxon>
        <taxon>Streptophyta</taxon>
        <taxon>Embryophyta</taxon>
        <taxon>Tracheophyta</taxon>
        <taxon>Spermatophyta</taxon>
        <taxon>Magnoliopsida</taxon>
        <taxon>eudicotyledons</taxon>
        <taxon>Gunneridae</taxon>
        <taxon>Pentapetalae</taxon>
        <taxon>asterids</taxon>
        <taxon>campanulids</taxon>
        <taxon>Asterales</taxon>
        <taxon>Asteraceae</taxon>
        <taxon>Asteroideae</taxon>
        <taxon>Heliantheae alliance</taxon>
        <taxon>Heliantheae</taxon>
        <taxon>Ambrosia</taxon>
    </lineage>
</organism>
<evidence type="ECO:0000313" key="2">
    <source>
        <dbReference type="Proteomes" id="UP001206925"/>
    </source>
</evidence>
<evidence type="ECO:0000313" key="1">
    <source>
        <dbReference type="EMBL" id="KAI7728395.1"/>
    </source>
</evidence>
<comment type="caution">
    <text evidence="1">The sequence shown here is derived from an EMBL/GenBank/DDBJ whole genome shotgun (WGS) entry which is preliminary data.</text>
</comment>